<dbReference type="Pfam" id="PF01882">
    <property type="entry name" value="DUF58"/>
    <property type="match status" value="1"/>
</dbReference>
<evidence type="ECO:0000259" key="1">
    <source>
        <dbReference type="Pfam" id="PF01882"/>
    </source>
</evidence>
<sequence length="288" mass="33795">MMNIIPDDWAAKISRLSLSTKSKLRGHHKGSHRSKRFGSSLDFSDFREYHVGDDVRQIDWNVFARTEKHFIKRFLDEQEMRVHILLDSTKSMGGEQKWTFARQLAIALGLLVLNKDDRLTFSAVDGSRDSFFRRKGSTYKKPYIDYVSRQSANFHGSFAEHAALRIPKDVTVLFIITDGLEPIENWEPFLRRLPRHAGDIRLLLVETEEEIDPDYRGDLRMIDMETDLKVNVTVSHRVLDEYREKREKHQAQLESLCRRYGVRLMPVNSNDGLMHVMFHQLLRANWVH</sequence>
<gene>
    <name evidence="2" type="ORF">ACFOZY_02895</name>
</gene>
<comment type="caution">
    <text evidence="2">The sequence shown here is derived from an EMBL/GenBank/DDBJ whole genome shotgun (WGS) entry which is preliminary data.</text>
</comment>
<accession>A0ABV8X1M1</accession>
<dbReference type="EMBL" id="JBHSEC010000002">
    <property type="protein sequence ID" value="MFC4409380.1"/>
    <property type="molecule type" value="Genomic_DNA"/>
</dbReference>
<evidence type="ECO:0000313" key="2">
    <source>
        <dbReference type="EMBL" id="MFC4409380.1"/>
    </source>
</evidence>
<organism evidence="2 3">
    <name type="scientific">Chungangia koreensis</name>
    <dbReference type="NCBI Taxonomy" id="752657"/>
    <lineage>
        <taxon>Bacteria</taxon>
        <taxon>Bacillati</taxon>
        <taxon>Bacillota</taxon>
        <taxon>Bacilli</taxon>
        <taxon>Lactobacillales</taxon>
        <taxon>Chungangia</taxon>
    </lineage>
</organism>
<dbReference type="InterPro" id="IPR002881">
    <property type="entry name" value="DUF58"/>
</dbReference>
<feature type="domain" description="DUF58" evidence="1">
    <location>
        <begin position="45"/>
        <end position="251"/>
    </location>
</feature>
<protein>
    <submittedName>
        <fullName evidence="2">DUF58 domain-containing protein</fullName>
    </submittedName>
</protein>
<dbReference type="SUPFAM" id="SSF53300">
    <property type="entry name" value="vWA-like"/>
    <property type="match status" value="1"/>
</dbReference>
<keyword evidence="3" id="KW-1185">Reference proteome</keyword>
<proteinExistence type="predicted"/>
<dbReference type="PANTHER" id="PTHR33608">
    <property type="entry name" value="BLL2464 PROTEIN"/>
    <property type="match status" value="1"/>
</dbReference>
<dbReference type="Proteomes" id="UP001595817">
    <property type="component" value="Unassembled WGS sequence"/>
</dbReference>
<name>A0ABV8X1M1_9LACT</name>
<reference evidence="3" key="1">
    <citation type="journal article" date="2019" name="Int. J. Syst. Evol. Microbiol.">
        <title>The Global Catalogue of Microorganisms (GCM) 10K type strain sequencing project: providing services to taxonomists for standard genome sequencing and annotation.</title>
        <authorList>
            <consortium name="The Broad Institute Genomics Platform"/>
            <consortium name="The Broad Institute Genome Sequencing Center for Infectious Disease"/>
            <person name="Wu L."/>
            <person name="Ma J."/>
        </authorList>
    </citation>
    <scope>NUCLEOTIDE SEQUENCE [LARGE SCALE GENOMIC DNA]</scope>
    <source>
        <strain evidence="3">CCUG 59778</strain>
    </source>
</reference>
<dbReference type="PANTHER" id="PTHR33608:SF7">
    <property type="entry name" value="DUF58 DOMAIN-CONTAINING PROTEIN"/>
    <property type="match status" value="1"/>
</dbReference>
<dbReference type="InterPro" id="IPR036465">
    <property type="entry name" value="vWFA_dom_sf"/>
</dbReference>
<evidence type="ECO:0000313" key="3">
    <source>
        <dbReference type="Proteomes" id="UP001595817"/>
    </source>
</evidence>
<dbReference type="RefSeq" id="WP_378152053.1">
    <property type="nucleotide sequence ID" value="NZ_JBHSEC010000002.1"/>
</dbReference>